<dbReference type="RefSeq" id="WP_054965899.1">
    <property type="nucleotide sequence ID" value="NZ_FMUN01000003.1"/>
</dbReference>
<dbReference type="PATRIC" id="fig|381306.5.peg.14"/>
<dbReference type="InterPro" id="IPR059166">
    <property type="entry name" value="PLD-like_cat"/>
</dbReference>
<dbReference type="OrthoDB" id="369674at2"/>
<gene>
    <name evidence="1" type="ORF">SAMN05661077_1147</name>
</gene>
<keyword evidence="2" id="KW-1185">Reference proteome</keyword>
<sequence length="598" mass="64898">MLSPDAREVATNILRPPAGYRLDRTVMTTYSLDLEVLLALPLAVLAQADGGVEDLLEDPVLLLQALREASDRVHVYVDEAGIALPSVQRDLYGALDSSVHPVRAPGGGAFHPKVWVARFLSGEDEPLLRVAVASRNLTFDRSWDVALVSEAPPGEEAQAASQPLADLVRRLPSLGREPLGPELEAALEGIADELARTAFPAPHGFQDPIAFQTLGLDGPDGGLWQPVAGAQRLLAVSPFVGKGALDSLAGQEAKELRLVSRAEALDALPADALKPWENQHVLMEAALDEPGDDTAGRPSGLHAKLIAAEYGDRVQWYLGSANLTPAAFRGRNVEVMARLEAPLKPEGADDGRGIDAFWDGGFASLCMKYQRHEAAEEDQAKKDAQQALERQRDALLNAGLTIQCAPGEDYWQWRIEGSVPEVDGVTVEAWPVTLGRDHARPWGVSMEWPLGMERLTAFVAFRLRAAAEVDDVTLVAKLPAEGLPEGRMHRVLRTLIDSPERFLAFLRALLGGLEGLVDWAETGGEEGQRQDRGVPLQAETILEDLLRVASRDPERLDTVRRIMEDLAEEGASGEQVVPEDLYAIWQAVDAALQEEAQT</sequence>
<evidence type="ECO:0000313" key="2">
    <source>
        <dbReference type="Proteomes" id="UP000183104"/>
    </source>
</evidence>
<organism evidence="1 2">
    <name type="scientific">Thiohalorhabdus denitrificans</name>
    <dbReference type="NCBI Taxonomy" id="381306"/>
    <lineage>
        <taxon>Bacteria</taxon>
        <taxon>Pseudomonadati</taxon>
        <taxon>Pseudomonadota</taxon>
        <taxon>Gammaproteobacteria</taxon>
        <taxon>Thiohalorhabdales</taxon>
        <taxon>Thiohalorhabdaceae</taxon>
        <taxon>Thiohalorhabdus</taxon>
    </lineage>
</organism>
<dbReference type="STRING" id="381306.AN478_06950"/>
<dbReference type="EMBL" id="FMUN01000003">
    <property type="protein sequence ID" value="SCY08792.1"/>
    <property type="molecule type" value="Genomic_DNA"/>
</dbReference>
<proteinExistence type="predicted"/>
<dbReference type="CDD" id="cd09176">
    <property type="entry name" value="PLDc_unchar6"/>
    <property type="match status" value="1"/>
</dbReference>
<reference evidence="2" key="1">
    <citation type="submission" date="2016-10" db="EMBL/GenBank/DDBJ databases">
        <authorList>
            <person name="Varghese N."/>
        </authorList>
    </citation>
    <scope>NUCLEOTIDE SEQUENCE [LARGE SCALE GENOMIC DNA]</scope>
    <source>
        <strain evidence="2">HL 19</strain>
    </source>
</reference>
<evidence type="ECO:0000313" key="1">
    <source>
        <dbReference type="EMBL" id="SCY08792.1"/>
    </source>
</evidence>
<dbReference type="AlphaFoldDB" id="A0A0P9C516"/>
<dbReference type="Proteomes" id="UP000183104">
    <property type="component" value="Unassembled WGS sequence"/>
</dbReference>
<name>A0A0P9C516_9GAMM</name>
<accession>A0A0P9C516</accession>
<protein>
    <recommendedName>
        <fullName evidence="3">PLD-like domain-containing protein</fullName>
    </recommendedName>
</protein>
<dbReference type="Gene3D" id="3.30.870.10">
    <property type="entry name" value="Endonuclease Chain A"/>
    <property type="match status" value="1"/>
</dbReference>
<evidence type="ECO:0008006" key="3">
    <source>
        <dbReference type="Google" id="ProtNLM"/>
    </source>
</evidence>